<proteinExistence type="predicted"/>
<dbReference type="AlphaFoldDB" id="A0A9P3B3S7"/>
<dbReference type="GeneID" id="66999270"/>
<keyword evidence="3" id="KW-1185">Reference proteome</keyword>
<dbReference type="OrthoDB" id="5413269at2759"/>
<feature type="region of interest" description="Disordered" evidence="1">
    <location>
        <begin position="220"/>
        <end position="242"/>
    </location>
</feature>
<protein>
    <submittedName>
        <fullName evidence="2">Uncharacterized protein</fullName>
    </submittedName>
</protein>
<evidence type="ECO:0000256" key="1">
    <source>
        <dbReference type="SAM" id="MobiDB-lite"/>
    </source>
</evidence>
<name>A0A9P3B3S7_9EURO</name>
<dbReference type="Proteomes" id="UP001043456">
    <property type="component" value="Unassembled WGS sequence"/>
</dbReference>
<gene>
    <name evidence="2" type="ORF">Asppvi_000657</name>
</gene>
<organism evidence="2 3">
    <name type="scientific">Aspergillus pseudoviridinutans</name>
    <dbReference type="NCBI Taxonomy" id="1517512"/>
    <lineage>
        <taxon>Eukaryota</taxon>
        <taxon>Fungi</taxon>
        <taxon>Dikarya</taxon>
        <taxon>Ascomycota</taxon>
        <taxon>Pezizomycotina</taxon>
        <taxon>Eurotiomycetes</taxon>
        <taxon>Eurotiomycetidae</taxon>
        <taxon>Eurotiales</taxon>
        <taxon>Aspergillaceae</taxon>
        <taxon>Aspergillus</taxon>
        <taxon>Aspergillus subgen. Fumigati</taxon>
    </lineage>
</organism>
<dbReference type="EMBL" id="BHVY01000001">
    <property type="protein sequence ID" value="GIJ82153.1"/>
    <property type="molecule type" value="Genomic_DNA"/>
</dbReference>
<sequence length="242" mass="26329">MSDTETYTIQVYNNSDEPQNYLLFQTVPVLSGSAEVFANVYQSSGVIESGPYSQVTFQMTNEYYAVYGTNPTPLGDKVRVTTGSAAPVTLSSGQTPPETPGTQCVMSTTSGKYPNWASVTPTQQQEPNAFGIYCDGTFEYPTETNIFIGMGAPDPVSQDIIPVTTVPASPNTYFYFQPIVKYYIGTGEYEAGTVVNITEIGQVCPVDFTQLPEPTAIYTQGRDNEYYPGAPSEDAVKGHKKK</sequence>
<dbReference type="RefSeq" id="XP_043152900.1">
    <property type="nucleotide sequence ID" value="XM_043296965.1"/>
</dbReference>
<evidence type="ECO:0000313" key="3">
    <source>
        <dbReference type="Proteomes" id="UP001043456"/>
    </source>
</evidence>
<accession>A0A9P3B3S7</accession>
<evidence type="ECO:0000313" key="2">
    <source>
        <dbReference type="EMBL" id="GIJ82153.1"/>
    </source>
</evidence>
<reference evidence="2 3" key="1">
    <citation type="submission" date="2018-10" db="EMBL/GenBank/DDBJ databases">
        <title>Pan-genome distribution and transcriptional activeness of fungal secondary metabolism genes in Aspergillus section Fumigati.</title>
        <authorList>
            <person name="Takahashi H."/>
            <person name="Umemura M."/>
            <person name="Ninomiya A."/>
            <person name="Kusuya Y."/>
            <person name="Urayama S."/>
            <person name="Shimizu M."/>
            <person name="Watanabe A."/>
            <person name="Kamei K."/>
            <person name="Yaguchi T."/>
            <person name="Hagiwara D."/>
        </authorList>
    </citation>
    <scope>NUCLEOTIDE SEQUENCE [LARGE SCALE GENOMIC DNA]</scope>
    <source>
        <strain evidence="2 3">IFM 55266</strain>
    </source>
</reference>
<comment type="caution">
    <text evidence="2">The sequence shown here is derived from an EMBL/GenBank/DDBJ whole genome shotgun (WGS) entry which is preliminary data.</text>
</comment>